<keyword evidence="2" id="KW-0732">Signal</keyword>
<dbReference type="Proteomes" id="UP001589688">
    <property type="component" value="Unassembled WGS sequence"/>
</dbReference>
<feature type="signal peptide" evidence="2">
    <location>
        <begin position="1"/>
        <end position="16"/>
    </location>
</feature>
<evidence type="ECO:0000256" key="2">
    <source>
        <dbReference type="SAM" id="SignalP"/>
    </source>
</evidence>
<accession>A0ABV5ZK02</accession>
<feature type="chain" id="PRO_5046751428" evidence="2">
    <location>
        <begin position="17"/>
        <end position="959"/>
    </location>
</feature>
<dbReference type="EMBL" id="JBHLZF010000001">
    <property type="protein sequence ID" value="MFB9897018.1"/>
    <property type="molecule type" value="Genomic_DNA"/>
</dbReference>
<feature type="region of interest" description="Disordered" evidence="1">
    <location>
        <begin position="563"/>
        <end position="596"/>
    </location>
</feature>
<dbReference type="Gene3D" id="2.60.40.1930">
    <property type="match status" value="1"/>
</dbReference>
<name>A0ABV5ZK02_9BACT</name>
<evidence type="ECO:0000256" key="1">
    <source>
        <dbReference type="SAM" id="MobiDB-lite"/>
    </source>
</evidence>
<proteinExistence type="predicted"/>
<comment type="caution">
    <text evidence="3">The sequence shown here is derived from an EMBL/GenBank/DDBJ whole genome shotgun (WGS) entry which is preliminary data.</text>
</comment>
<gene>
    <name evidence="3" type="ORF">ACFFK8_04110</name>
</gene>
<sequence length="959" mass="106363">MPLVLLLFFCCLSASASPLDSLEQRLRQHPQIQEKVYVHTDNSCYFIGDTLWYKAYVLRADSLCPTDMSRLLYVELLSPDGLVVARQRVVVADQGYSCGQFALPDSLYSGYYELRAYTRWMLNFNVSSRSYTRDDRHRFYNDRMAADYYRDWDDLYSRVLPVYERPAEPGNYTGRYMAGRPKMEMSAPARLELHCAFYPEGGLLVEGLRSRVAFELTNQDGQAVSLAGRLSGQGEPITVQTVHMGRGTFDLTPAAGRRAELSFVWLGKTYAFPLPRAGASGAVVRRGRGLHFSLQSTPDARPAAWAVLCRGRLCLFGRLPGAAADGPATAPTAGSATPVEIVPDERRLPSGVNELQVYDARGCVLASRLFFVNHHDRALPLRAATDKADYAPYEAVDLTLSAPPEAQGATVSVSVRDSRTDDTTYDDGDLLASMLLCSDLRGFVASPAYYFADDDEEHREALDLLMLVQGWRKYSRFERTASTAGLGRLVPTPLRYEPETALTVEGSVNKQLSVEMLRLTDVEGLNNRPGVAEKGLRQAEEAVTTGGVDANGRPVAVLSGGAATEGSDALTAGGDVSAGTADRGNGNGGTGATTDAAGESAELKGDLGVNHGGLKHEVLVEGELVKDGQVAGLTQLTHDGGRFSFRLPPYYDRAVLFLTAYEPKDSARRALSSRRDKHRFDEEAYPAFYVKRDLFYPVFARPYSFYQTHLPDLLLPSDTVSAPGMAADHTLSTVRVEARRRSRRAMDYNSPAYVVDAYDLYNEATDRGLSWGVPNMGTFPPVACLTVYGNMNRRRDYNVLGKLDDYTFFQNFSSVVESVKNRTPTSVFADLHLKRIRNFRFYTDYEPRRPADPHTEELNQTDVAVVYELIPGDGTRHTYRDRRYLLPGIERPLQHYSPDYSRSRPAAPTDYRRTLYWNPNARLDANGEFRATLYNGSRPSRLRVSAAGVTAQGKMLGAR</sequence>
<evidence type="ECO:0000313" key="4">
    <source>
        <dbReference type="Proteomes" id="UP001589688"/>
    </source>
</evidence>
<keyword evidence="4" id="KW-1185">Reference proteome</keyword>
<reference evidence="3 4" key="1">
    <citation type="submission" date="2024-09" db="EMBL/GenBank/DDBJ databases">
        <authorList>
            <person name="Sun Q."/>
            <person name="Mori K."/>
        </authorList>
    </citation>
    <scope>NUCLEOTIDE SEQUENCE [LARGE SCALE GENOMIC DNA]</scope>
    <source>
        <strain evidence="3 4">ATCC 51272</strain>
    </source>
</reference>
<dbReference type="RefSeq" id="WP_027953191.1">
    <property type="nucleotide sequence ID" value="NZ_JBHLZF010000001.1"/>
</dbReference>
<organism evidence="3 4">
    <name type="scientific">Hallella seregens ATCC 51272</name>
    <dbReference type="NCBI Taxonomy" id="1336250"/>
    <lineage>
        <taxon>Bacteria</taxon>
        <taxon>Pseudomonadati</taxon>
        <taxon>Bacteroidota</taxon>
        <taxon>Bacteroidia</taxon>
        <taxon>Bacteroidales</taxon>
        <taxon>Prevotellaceae</taxon>
        <taxon>Hallella</taxon>
    </lineage>
</organism>
<evidence type="ECO:0000313" key="3">
    <source>
        <dbReference type="EMBL" id="MFB9897018.1"/>
    </source>
</evidence>
<protein>
    <submittedName>
        <fullName evidence="3">Uncharacterized protein</fullName>
    </submittedName>
</protein>